<proteinExistence type="predicted"/>
<feature type="region of interest" description="Disordered" evidence="1">
    <location>
        <begin position="1029"/>
        <end position="1053"/>
    </location>
</feature>
<feature type="chain" id="PRO_5012387076" description="Tetratricopeptide repeat-containing protein" evidence="2">
    <location>
        <begin position="28"/>
        <end position="1053"/>
    </location>
</feature>
<evidence type="ECO:0000256" key="1">
    <source>
        <dbReference type="SAM" id="MobiDB-lite"/>
    </source>
</evidence>
<dbReference type="OrthoDB" id="9778643at2"/>
<organism evidence="3 4">
    <name type="scientific">Desulfatibacillum alkenivorans DSM 16219</name>
    <dbReference type="NCBI Taxonomy" id="1121393"/>
    <lineage>
        <taxon>Bacteria</taxon>
        <taxon>Pseudomonadati</taxon>
        <taxon>Thermodesulfobacteriota</taxon>
        <taxon>Desulfobacteria</taxon>
        <taxon>Desulfobacterales</taxon>
        <taxon>Desulfatibacillaceae</taxon>
        <taxon>Desulfatibacillum</taxon>
    </lineage>
</organism>
<keyword evidence="2" id="KW-0732">Signal</keyword>
<evidence type="ECO:0008006" key="5">
    <source>
        <dbReference type="Google" id="ProtNLM"/>
    </source>
</evidence>
<sequence>MKKAFLYQVLILIILAALFAGCSSSDSDTVTTKKNNNGGAAGLAITGAVQDGPISGARVYLYSRTTGEILNLCGSTLGGPCEAETDANGEFTMRIDPDADLDDIMVVAMGGEDVETGVNFDGLELKAPLEMFEGTEVSVTPATTLISLRLEAGDALADVKTRVAQWLGVSEEDLDNLPTEDPDMMQRTLFLTQLILSRLSNGADDAFGELSENGITGLNNLFGADGSLNETGLADILSGEEALMAAYFYQVLSASADPEEAFKEMELSLAITRAIIQLQDAGESFADFDIESADIATYWSNVRLLAQAILTAGGDDGIPLDGMVPMLLARYVIDDLSLDEMADFLVSEADFLSLIAGVSSDENIAEIASDSTEYNVEVKLTASEYLGDDNQKRLEYYYGSDVSHLYEAAQVVRHVRDDEVNDQVMVEVLSGTADAGLFNDAKDIVLTNVWQSEYRGDGWRRLALRQIEHGYTADALESLDKAYYYYKRVINAKGESNIGNSDTTNLQGICNGYRKAGDNDAALGVLDYMETIAQNENTITTWGRMAVGARNVAIDMIEAGDYGSARPIIETLYGYTQNYPPNEKSGKQYYKARVYYMSETAELYAAIGDADKVLAVVNAAEALRANDGIENLTAGETWVYVPYMVLSLYQAGHEQEAYDLALSIPDTYQNYAGSTKSAASYQQTCYKSMAANKAANGSVNEALDIVDNKIDAGRDQIEALTYYASNDATPYVGLALIEAGNTVSATAVLEKAAGLVDDLTESTDYYKWLYKVHRGYAKVGDLYHRNGQDFEALSQLSKGKAYADSGIASVEYRVDSYCSLAQVYFDMGETATADSLMDSAMALIDANASAADPDDAADIYRSIVIQMLAMGYRDAALPALQSAAEQADAIFTGATAEDDHDDAIDDEVGQLIYIAGYYVDAGFYDTAATILDAALITAYEFYNTTDKYDAIVDIVEAYAAAKDFDSALNAANSIPYTSDRNEALLIIAQTMSEADDFPDTAVATVDTDGDGKPNFFHPLATAQEITDSGLELDDDSDGDGIGDGADARPLFAG</sequence>
<feature type="signal peptide" evidence="2">
    <location>
        <begin position="1"/>
        <end position="27"/>
    </location>
</feature>
<evidence type="ECO:0000256" key="2">
    <source>
        <dbReference type="SAM" id="SignalP"/>
    </source>
</evidence>
<dbReference type="InterPro" id="IPR011990">
    <property type="entry name" value="TPR-like_helical_dom_sf"/>
</dbReference>
<name>A0A1M6N9R7_9BACT</name>
<gene>
    <name evidence="3" type="ORF">SAMN02745216_02560</name>
</gene>
<feature type="compositionally biased region" description="Acidic residues" evidence="1">
    <location>
        <begin position="1030"/>
        <end position="1040"/>
    </location>
</feature>
<dbReference type="STRING" id="1121393.SAMN02745216_02560"/>
<reference evidence="4" key="1">
    <citation type="submission" date="2016-11" db="EMBL/GenBank/DDBJ databases">
        <authorList>
            <person name="Varghese N."/>
            <person name="Submissions S."/>
        </authorList>
    </citation>
    <scope>NUCLEOTIDE SEQUENCE [LARGE SCALE GENOMIC DNA]</scope>
    <source>
        <strain evidence="4">DSM 16219</strain>
    </source>
</reference>
<dbReference type="Proteomes" id="UP000183994">
    <property type="component" value="Unassembled WGS sequence"/>
</dbReference>
<dbReference type="EMBL" id="FQZU01000014">
    <property type="protein sequence ID" value="SHJ92404.1"/>
    <property type="molecule type" value="Genomic_DNA"/>
</dbReference>
<dbReference type="Gene3D" id="1.25.40.10">
    <property type="entry name" value="Tetratricopeptide repeat domain"/>
    <property type="match status" value="1"/>
</dbReference>
<accession>A0A1M6N9R7</accession>
<dbReference type="AlphaFoldDB" id="A0A1M6N9R7"/>
<keyword evidence="4" id="KW-1185">Reference proteome</keyword>
<dbReference type="PROSITE" id="PS51257">
    <property type="entry name" value="PROKAR_LIPOPROTEIN"/>
    <property type="match status" value="1"/>
</dbReference>
<dbReference type="RefSeq" id="WP_073476374.1">
    <property type="nucleotide sequence ID" value="NZ_FQZU01000014.1"/>
</dbReference>
<protein>
    <recommendedName>
        <fullName evidence="5">Tetratricopeptide repeat-containing protein</fullName>
    </recommendedName>
</protein>
<dbReference type="SUPFAM" id="SSF48452">
    <property type="entry name" value="TPR-like"/>
    <property type="match status" value="1"/>
</dbReference>
<evidence type="ECO:0000313" key="4">
    <source>
        <dbReference type="Proteomes" id="UP000183994"/>
    </source>
</evidence>
<evidence type="ECO:0000313" key="3">
    <source>
        <dbReference type="EMBL" id="SHJ92404.1"/>
    </source>
</evidence>